<proteinExistence type="predicted"/>
<gene>
    <name evidence="2" type="ORF">CALMAC_LOCUS1092</name>
</gene>
<name>A0A653BJC3_CALMS</name>
<dbReference type="EMBL" id="CAACVG010001217">
    <property type="protein sequence ID" value="VEN35095.1"/>
    <property type="molecule type" value="Genomic_DNA"/>
</dbReference>
<protein>
    <submittedName>
        <fullName evidence="2">Uncharacterized protein</fullName>
    </submittedName>
</protein>
<organism evidence="2 3">
    <name type="scientific">Callosobruchus maculatus</name>
    <name type="common">Southern cowpea weevil</name>
    <name type="synonym">Pulse bruchid</name>
    <dbReference type="NCBI Taxonomy" id="64391"/>
    <lineage>
        <taxon>Eukaryota</taxon>
        <taxon>Metazoa</taxon>
        <taxon>Ecdysozoa</taxon>
        <taxon>Arthropoda</taxon>
        <taxon>Hexapoda</taxon>
        <taxon>Insecta</taxon>
        <taxon>Pterygota</taxon>
        <taxon>Neoptera</taxon>
        <taxon>Endopterygota</taxon>
        <taxon>Coleoptera</taxon>
        <taxon>Polyphaga</taxon>
        <taxon>Cucujiformia</taxon>
        <taxon>Chrysomeloidea</taxon>
        <taxon>Chrysomelidae</taxon>
        <taxon>Bruchinae</taxon>
        <taxon>Bruchini</taxon>
        <taxon>Callosobruchus</taxon>
    </lineage>
</organism>
<evidence type="ECO:0000313" key="2">
    <source>
        <dbReference type="EMBL" id="VEN35095.1"/>
    </source>
</evidence>
<sequence>QLTELREKSRSADEEINRLTGELEKTKQLLDQQAKKDNENTETNQQYVDLQYRYEFMEQKYKTALTTFENEIENLRGQLEDIELTDSSQLKDELRAQKAKNSQLTARVYELEAIINSEIDEEIDTLSKLNTLKNILTETFDVQGAETQTEETMKSLTEMEEELQFRKELVEN</sequence>
<dbReference type="AlphaFoldDB" id="A0A653BJC3"/>
<reference evidence="2 3" key="1">
    <citation type="submission" date="2019-01" db="EMBL/GenBank/DDBJ databases">
        <authorList>
            <person name="Sayadi A."/>
        </authorList>
    </citation>
    <scope>NUCLEOTIDE SEQUENCE [LARGE SCALE GENOMIC DNA]</scope>
</reference>
<dbReference type="Proteomes" id="UP000410492">
    <property type="component" value="Unassembled WGS sequence"/>
</dbReference>
<evidence type="ECO:0000256" key="1">
    <source>
        <dbReference type="SAM" id="MobiDB-lite"/>
    </source>
</evidence>
<dbReference type="OrthoDB" id="6805722at2759"/>
<keyword evidence="3" id="KW-1185">Reference proteome</keyword>
<feature type="region of interest" description="Disordered" evidence="1">
    <location>
        <begin position="1"/>
        <end position="43"/>
    </location>
</feature>
<evidence type="ECO:0000313" key="3">
    <source>
        <dbReference type="Proteomes" id="UP000410492"/>
    </source>
</evidence>
<feature type="compositionally biased region" description="Basic and acidic residues" evidence="1">
    <location>
        <begin position="1"/>
        <end position="39"/>
    </location>
</feature>
<accession>A0A653BJC3</accession>
<feature type="non-terminal residue" evidence="2">
    <location>
        <position position="1"/>
    </location>
</feature>